<dbReference type="InParanoid" id="A0A6C2YLI5"/>
<reference evidence="1" key="1">
    <citation type="submission" date="2019-04" db="EMBL/GenBank/DDBJ databases">
        <authorList>
            <consortium name="Science for Life Laboratories"/>
        </authorList>
    </citation>
    <scope>NUCLEOTIDE SEQUENCE</scope>
    <source>
        <strain evidence="1">MBLW1</strain>
    </source>
</reference>
<sequence>MSELPNLELTPQFSCSLEAYLLLLQTTENLSDCLRFLWIESYVREIIAPLRTSGDEIPFSQWILGPNYALPLPIGLAWFRDFFVEKIQYISQSALDLRYHSRYLLTHYHSQLRAILDQIREESPLYHRMIDWQFWFFQRSRWERTDLGESLSLELQRQLMDGQREFSSWLEYEPNRAAVFFREVGPAAFLITPLYPFYELFFQRARNGDSGPHPWMPFQLTQWKQLPEIMQAVEDSIHD</sequence>
<evidence type="ECO:0000313" key="1">
    <source>
        <dbReference type="EMBL" id="VIP02430.1"/>
    </source>
</evidence>
<dbReference type="EMBL" id="LR593887">
    <property type="protein sequence ID" value="VTS01374.1"/>
    <property type="molecule type" value="Genomic_DNA"/>
</dbReference>
<protein>
    <submittedName>
        <fullName evidence="1">Uncharacterized protein</fullName>
    </submittedName>
</protein>
<evidence type="ECO:0000313" key="2">
    <source>
        <dbReference type="Proteomes" id="UP000464378"/>
    </source>
</evidence>
<name>A0A6C2YLI5_9BACT</name>
<dbReference type="RefSeq" id="WP_162657607.1">
    <property type="nucleotide sequence ID" value="NZ_LR593887.1"/>
</dbReference>
<proteinExistence type="predicted"/>
<gene>
    <name evidence="1" type="ORF">GMBLW1_15300</name>
</gene>
<dbReference type="KEGG" id="tim:GMBLW1_15300"/>
<accession>A0A6C2YLI5</accession>
<dbReference type="AlphaFoldDB" id="A0A6C2YLI5"/>
<dbReference type="EMBL" id="LR586016">
    <property type="protein sequence ID" value="VIP02430.1"/>
    <property type="molecule type" value="Genomic_DNA"/>
</dbReference>
<organism evidence="1">
    <name type="scientific">Tuwongella immobilis</name>
    <dbReference type="NCBI Taxonomy" id="692036"/>
    <lineage>
        <taxon>Bacteria</taxon>
        <taxon>Pseudomonadati</taxon>
        <taxon>Planctomycetota</taxon>
        <taxon>Planctomycetia</taxon>
        <taxon>Gemmatales</taxon>
        <taxon>Gemmataceae</taxon>
        <taxon>Tuwongella</taxon>
    </lineage>
</organism>
<dbReference type="Proteomes" id="UP000464378">
    <property type="component" value="Chromosome"/>
</dbReference>
<keyword evidence="2" id="KW-1185">Reference proteome</keyword>